<feature type="transmembrane region" description="Helical" evidence="2">
    <location>
        <begin position="6"/>
        <end position="25"/>
    </location>
</feature>
<keyword evidence="2" id="KW-1133">Transmembrane helix</keyword>
<dbReference type="AlphaFoldDB" id="A0AAW0CZ14"/>
<accession>A0AAW0CZ14</accession>
<gene>
    <name evidence="3" type="ORF">VNI00_008036</name>
</gene>
<keyword evidence="4" id="KW-1185">Reference proteome</keyword>
<feature type="compositionally biased region" description="Polar residues" evidence="1">
    <location>
        <begin position="254"/>
        <end position="263"/>
    </location>
</feature>
<proteinExistence type="predicted"/>
<evidence type="ECO:0000256" key="2">
    <source>
        <dbReference type="SAM" id="Phobius"/>
    </source>
</evidence>
<keyword evidence="2" id="KW-0812">Transmembrane</keyword>
<keyword evidence="2" id="KW-0472">Membrane</keyword>
<organism evidence="3 4">
    <name type="scientific">Paramarasmius palmivorus</name>
    <dbReference type="NCBI Taxonomy" id="297713"/>
    <lineage>
        <taxon>Eukaryota</taxon>
        <taxon>Fungi</taxon>
        <taxon>Dikarya</taxon>
        <taxon>Basidiomycota</taxon>
        <taxon>Agaricomycotina</taxon>
        <taxon>Agaricomycetes</taxon>
        <taxon>Agaricomycetidae</taxon>
        <taxon>Agaricales</taxon>
        <taxon>Marasmiineae</taxon>
        <taxon>Marasmiaceae</taxon>
        <taxon>Paramarasmius</taxon>
    </lineage>
</organism>
<dbReference type="Proteomes" id="UP001383192">
    <property type="component" value="Unassembled WGS sequence"/>
</dbReference>
<evidence type="ECO:0000256" key="1">
    <source>
        <dbReference type="SAM" id="MobiDB-lite"/>
    </source>
</evidence>
<reference evidence="3 4" key="1">
    <citation type="submission" date="2024-01" db="EMBL/GenBank/DDBJ databases">
        <title>A draft genome for a cacao thread blight-causing isolate of Paramarasmius palmivorus.</title>
        <authorList>
            <person name="Baruah I.K."/>
            <person name="Bukari Y."/>
            <person name="Amoako-Attah I."/>
            <person name="Meinhardt L.W."/>
            <person name="Bailey B.A."/>
            <person name="Cohen S.P."/>
        </authorList>
    </citation>
    <scope>NUCLEOTIDE SEQUENCE [LARGE SCALE GENOMIC DNA]</scope>
    <source>
        <strain evidence="3 4">GH-12</strain>
    </source>
</reference>
<feature type="compositionally biased region" description="Low complexity" evidence="1">
    <location>
        <begin position="516"/>
        <end position="539"/>
    </location>
</feature>
<evidence type="ECO:0000313" key="4">
    <source>
        <dbReference type="Proteomes" id="UP001383192"/>
    </source>
</evidence>
<feature type="region of interest" description="Disordered" evidence="1">
    <location>
        <begin position="492"/>
        <end position="547"/>
    </location>
</feature>
<feature type="compositionally biased region" description="Low complexity" evidence="1">
    <location>
        <begin position="236"/>
        <end position="253"/>
    </location>
</feature>
<dbReference type="EMBL" id="JAYKXP010000027">
    <property type="protein sequence ID" value="KAK7043870.1"/>
    <property type="molecule type" value="Genomic_DNA"/>
</dbReference>
<name>A0AAW0CZ14_9AGAR</name>
<comment type="caution">
    <text evidence="3">The sequence shown here is derived from an EMBL/GenBank/DDBJ whole genome shotgun (WGS) entry which is preliminary data.</text>
</comment>
<evidence type="ECO:0000313" key="3">
    <source>
        <dbReference type="EMBL" id="KAK7043870.1"/>
    </source>
</evidence>
<sequence length="681" mass="73887">MTITDVLSAVLSKLYTLFLSIFTLFKRVRSTSPLKKSAMPNVGETAENLDLERGEGYSISGMRLLGYVGPFIYAAKEIAQSLKNNETQSLKSSTPSLPASSCSTMPDTSLPRVFCSPSLQSTQSECVQPGRGYHSAASWTSGWVNLDSISINIPSPSEVEDQAQVCVKSSPALPVTTTYQDSLSSNSAAALYFHRGRIRSHSQSFCSVNSLSSRFSASNRVHYVHRVSRRTQGAQTSSDTYTSRWSSSQSTNSFKTALSDPQTCRTSSAPSVFSAITNMHVSRPQGCATTRSPVVSTHRGVYPNAAAATPPQRSAYAPMHRKQSPIVWYKDMSILAASASTPTSISVSTASRASSASGRSIPPGMWLGQGKRGFSSHIGHFRYPYQNLQKHAPAMKNTNMDSLSFHFPPLAPLSPLAENSLSHDQPHGNWPSVASPQDMMAVMRKAMGDVREDVGDTARRLVSRETMRSLAKMEVLDEAEEDRSFSVLSADQVGKSVVEEQEQESGVRDDSPETISCSPSNSPSNSLGTAISPRSTSPSTPEPVDPEKCISVISSDSNTAYLPYLCNIGHPNPVAVAFSTTTPICSMAPGDKLGSPTSLKTTWNPPTRWGGRFSYPSIYNSRPYQYYADRRVSVAVSWSDLVTFSSYTLDSLADDQEERLDSVTAEAQTSEWMGKAVEFEG</sequence>
<feature type="region of interest" description="Disordered" evidence="1">
    <location>
        <begin position="228"/>
        <end position="263"/>
    </location>
</feature>
<protein>
    <submittedName>
        <fullName evidence="3">Uncharacterized protein</fullName>
    </submittedName>
</protein>